<protein>
    <submittedName>
        <fullName evidence="1">Uncharacterized protein</fullName>
    </submittedName>
</protein>
<dbReference type="EMBL" id="QTSX02007499">
    <property type="protein sequence ID" value="KAJ9048201.1"/>
    <property type="molecule type" value="Genomic_DNA"/>
</dbReference>
<gene>
    <name evidence="1" type="ORF">DSO57_1037395</name>
</gene>
<evidence type="ECO:0000313" key="1">
    <source>
        <dbReference type="EMBL" id="KAJ9048201.1"/>
    </source>
</evidence>
<keyword evidence="2" id="KW-1185">Reference proteome</keyword>
<reference evidence="1" key="1">
    <citation type="submission" date="2022-04" db="EMBL/GenBank/DDBJ databases">
        <title>Genome of the entomopathogenic fungus Entomophthora muscae.</title>
        <authorList>
            <person name="Elya C."/>
            <person name="Lovett B.R."/>
            <person name="Lee E."/>
            <person name="Macias A.M."/>
            <person name="Hajek A.E."/>
            <person name="De Bivort B.L."/>
            <person name="Kasson M.T."/>
            <person name="De Fine Licht H.H."/>
            <person name="Stajich J.E."/>
        </authorList>
    </citation>
    <scope>NUCLEOTIDE SEQUENCE</scope>
    <source>
        <strain evidence="1">Berkeley</strain>
    </source>
</reference>
<sequence>MKYPPFKITIRLIHIIRHVKGRLFKRPLCIRASLETWLQHKVPNKPPSETPSLDQWRAKAQEIKHKQIAGRTKHLKARYAIGDPVYTLNPNSAKLEPNHLGPFKVAAVYDNHTYQLEDAQGNTKKLHHNCLHPCRAIPTQMLFMRTFPDLPHTPVLVSDDKQGAREGVATKFPHLPANVS</sequence>
<comment type="caution">
    <text evidence="1">The sequence shown here is derived from an EMBL/GenBank/DDBJ whole genome shotgun (WGS) entry which is preliminary data.</text>
</comment>
<name>A0ACC2RDU2_9FUNG</name>
<dbReference type="Proteomes" id="UP001165960">
    <property type="component" value="Unassembled WGS sequence"/>
</dbReference>
<evidence type="ECO:0000313" key="2">
    <source>
        <dbReference type="Proteomes" id="UP001165960"/>
    </source>
</evidence>
<accession>A0ACC2RDU2</accession>
<organism evidence="1 2">
    <name type="scientific">Entomophthora muscae</name>
    <dbReference type="NCBI Taxonomy" id="34485"/>
    <lineage>
        <taxon>Eukaryota</taxon>
        <taxon>Fungi</taxon>
        <taxon>Fungi incertae sedis</taxon>
        <taxon>Zoopagomycota</taxon>
        <taxon>Entomophthoromycotina</taxon>
        <taxon>Entomophthoromycetes</taxon>
        <taxon>Entomophthorales</taxon>
        <taxon>Entomophthoraceae</taxon>
        <taxon>Entomophthora</taxon>
    </lineage>
</organism>
<proteinExistence type="predicted"/>